<gene>
    <name evidence="1" type="ORF">GCM10010984_08210</name>
</gene>
<sequence length="178" mass="20890">MAMKTILLLYISLLLSSFTFFESKQSLENISRKKATYVTESANLKNALKDKPILLFSINDKWYYSIVKNLGELYEYFAILDSKNQLEYLESCLIENPKDFLVNAFNKELYRKEFTDLNAEFYNDGYEISNGNPTYFYFKDKEGKLYGESKLTTIINPIPIDSKLYYHMLMKTLSLSNK</sequence>
<dbReference type="EMBL" id="BMFL01000004">
    <property type="protein sequence ID" value="GGE92964.1"/>
    <property type="molecule type" value="Genomic_DNA"/>
</dbReference>
<proteinExistence type="predicted"/>
<name>A0ABQ1TE91_9FLAO</name>
<evidence type="ECO:0000313" key="1">
    <source>
        <dbReference type="EMBL" id="GGE92964.1"/>
    </source>
</evidence>
<reference evidence="2" key="1">
    <citation type="journal article" date="2019" name="Int. J. Syst. Evol. Microbiol.">
        <title>The Global Catalogue of Microorganisms (GCM) 10K type strain sequencing project: providing services to taxonomists for standard genome sequencing and annotation.</title>
        <authorList>
            <consortium name="The Broad Institute Genomics Platform"/>
            <consortium name="The Broad Institute Genome Sequencing Center for Infectious Disease"/>
            <person name="Wu L."/>
            <person name="Ma J."/>
        </authorList>
    </citation>
    <scope>NUCLEOTIDE SEQUENCE [LARGE SCALE GENOMIC DNA]</scope>
    <source>
        <strain evidence="2">CGMCC 1.12707</strain>
    </source>
</reference>
<evidence type="ECO:0000313" key="2">
    <source>
        <dbReference type="Proteomes" id="UP000650994"/>
    </source>
</evidence>
<protein>
    <submittedName>
        <fullName evidence="1">Uncharacterized protein</fullName>
    </submittedName>
</protein>
<accession>A0ABQ1TE91</accession>
<organism evidence="1 2">
    <name type="scientific">Chishuiella changwenlii</name>
    <dbReference type="NCBI Taxonomy" id="1434701"/>
    <lineage>
        <taxon>Bacteria</taxon>
        <taxon>Pseudomonadati</taxon>
        <taxon>Bacteroidota</taxon>
        <taxon>Flavobacteriia</taxon>
        <taxon>Flavobacteriales</taxon>
        <taxon>Weeksellaceae</taxon>
        <taxon>Chishuiella</taxon>
    </lineage>
</organism>
<keyword evidence="2" id="KW-1185">Reference proteome</keyword>
<comment type="caution">
    <text evidence="1">The sequence shown here is derived from an EMBL/GenBank/DDBJ whole genome shotgun (WGS) entry which is preliminary data.</text>
</comment>
<dbReference type="Proteomes" id="UP000650994">
    <property type="component" value="Unassembled WGS sequence"/>
</dbReference>